<dbReference type="SUPFAM" id="SSF88723">
    <property type="entry name" value="PIN domain-like"/>
    <property type="match status" value="1"/>
</dbReference>
<dbReference type="PANTHER" id="PTHR15665">
    <property type="entry name" value="ASTEROID PROTEIN"/>
    <property type="match status" value="1"/>
</dbReference>
<dbReference type="OrthoDB" id="25987at2759"/>
<keyword evidence="3" id="KW-1185">Reference proteome</keyword>
<dbReference type="PANTHER" id="PTHR15665:SF1">
    <property type="entry name" value="PROTEIN ASTEROID HOMOLOG 1"/>
    <property type="match status" value="1"/>
</dbReference>
<dbReference type="Proteomes" id="UP000281553">
    <property type="component" value="Unassembled WGS sequence"/>
</dbReference>
<dbReference type="InterPro" id="IPR029060">
    <property type="entry name" value="PIN-like_dom_sf"/>
</dbReference>
<evidence type="ECO:0000313" key="3">
    <source>
        <dbReference type="Proteomes" id="UP000281553"/>
    </source>
</evidence>
<proteinExistence type="inferred from homology"/>
<dbReference type="AlphaFoldDB" id="A0A3P7L9S9"/>
<dbReference type="InterPro" id="IPR026832">
    <property type="entry name" value="Asteroid"/>
</dbReference>
<feature type="non-terminal residue" evidence="2">
    <location>
        <position position="1"/>
    </location>
</feature>
<sequence length="575" mass="64405">PSKFDTCVSRLSDNLQRVAAFQESCSIGGVPAESVERPDIKCLLIPAVFVAVLKRFNMKFVFVDFEADNAVAELAIKLKCPVMSRDSDFFIFTNYWEDCGGYCCIQPIPFDASPKAFAKGVCETCAARGISQQNTRKCCYYLETTCFKPDQGSFSRLAAPLRPVFAVLWGNDYAPSGYFDPYLPSSVTNAVDACGRFNKLEKMRNLISWLSNFGSSLQEAINYVLSRVPPNKRAEVEDKFFRGLSLYAVDLEGTAARYGKYLGLYTSGASRPRPDSRNTSSSYDERARQVLRGQGDADNYELTLSWPLALIDYFRTHPTLKLFNGIYSFGYLRCSDVEDVRQVESAYVCARRLSQIIYSVLFQLEGADKFGHLRGLQGDSKNPRFREILRNEHMQVAVTAVNLLKLDLDSPQQMLKLHLGLPWEQDGLPNSLHALQLNLLILDDLSSSSRLNFPFMHTYAQLQIAYATLVTLGAVLTGIIASEGEREHEELGSVDTVSSCFPSGRLVHRLAVRLDRLAQSDREKEVCEAIFPRLLERTSRRTGSVQPLSQAVLSQVISTFKKVIHSTDALLKGQH</sequence>
<organism evidence="2 3">
    <name type="scientific">Dibothriocephalus latus</name>
    <name type="common">Fish tapeworm</name>
    <name type="synonym">Diphyllobothrium latum</name>
    <dbReference type="NCBI Taxonomy" id="60516"/>
    <lineage>
        <taxon>Eukaryota</taxon>
        <taxon>Metazoa</taxon>
        <taxon>Spiralia</taxon>
        <taxon>Lophotrochozoa</taxon>
        <taxon>Platyhelminthes</taxon>
        <taxon>Cestoda</taxon>
        <taxon>Eucestoda</taxon>
        <taxon>Diphyllobothriidea</taxon>
        <taxon>Diphyllobothriidae</taxon>
        <taxon>Dibothriocephalus</taxon>
    </lineage>
</organism>
<evidence type="ECO:0000313" key="2">
    <source>
        <dbReference type="EMBL" id="VDN13404.1"/>
    </source>
</evidence>
<gene>
    <name evidence="2" type="ORF">DILT_LOCUS9235</name>
</gene>
<name>A0A3P7L9S9_DIBLA</name>
<reference evidence="2 3" key="1">
    <citation type="submission" date="2018-11" db="EMBL/GenBank/DDBJ databases">
        <authorList>
            <consortium name="Pathogen Informatics"/>
        </authorList>
    </citation>
    <scope>NUCLEOTIDE SEQUENCE [LARGE SCALE GENOMIC DNA]</scope>
</reference>
<evidence type="ECO:0000256" key="1">
    <source>
        <dbReference type="ARBA" id="ARBA00007398"/>
    </source>
</evidence>
<dbReference type="EMBL" id="UYRU01056299">
    <property type="protein sequence ID" value="VDN13404.1"/>
    <property type="molecule type" value="Genomic_DNA"/>
</dbReference>
<accession>A0A3P7L9S9</accession>
<protein>
    <submittedName>
        <fullName evidence="2">Uncharacterized protein</fullName>
    </submittedName>
</protein>
<comment type="similarity">
    <text evidence="1">Belongs to the asteroid family.</text>
</comment>